<keyword evidence="3" id="KW-1185">Reference proteome</keyword>
<dbReference type="Proteomes" id="UP000824120">
    <property type="component" value="Chromosome 6"/>
</dbReference>
<protein>
    <submittedName>
        <fullName evidence="2">Uncharacterized protein</fullName>
    </submittedName>
</protein>
<comment type="caution">
    <text evidence="2">The sequence shown here is derived from an EMBL/GenBank/DDBJ whole genome shotgun (WGS) entry which is preliminary data.</text>
</comment>
<feature type="compositionally biased region" description="Basic and acidic residues" evidence="1">
    <location>
        <begin position="71"/>
        <end position="83"/>
    </location>
</feature>
<accession>A0A9J5YN77</accession>
<dbReference type="AlphaFoldDB" id="A0A9J5YN77"/>
<evidence type="ECO:0000313" key="2">
    <source>
        <dbReference type="EMBL" id="KAG5600580.1"/>
    </source>
</evidence>
<sequence length="83" mass="9653">MKPVGHHGQNDPFPRSNDPQITTILFSVVEFRLQFCQKLSWTSVNIFVMEQTLDMELVGHHGQINPFSRSNEPHMDIRLDFSQ</sequence>
<evidence type="ECO:0000256" key="1">
    <source>
        <dbReference type="SAM" id="MobiDB-lite"/>
    </source>
</evidence>
<proteinExistence type="predicted"/>
<gene>
    <name evidence="2" type="ORF">H5410_031950</name>
</gene>
<reference evidence="2 3" key="1">
    <citation type="submission" date="2020-09" db="EMBL/GenBank/DDBJ databases">
        <title>De no assembly of potato wild relative species, Solanum commersonii.</title>
        <authorList>
            <person name="Cho K."/>
        </authorList>
    </citation>
    <scope>NUCLEOTIDE SEQUENCE [LARGE SCALE GENOMIC DNA]</scope>
    <source>
        <strain evidence="2">LZ3.2</strain>
        <tissue evidence="2">Leaf</tissue>
    </source>
</reference>
<dbReference type="EMBL" id="JACXVP010000006">
    <property type="protein sequence ID" value="KAG5600580.1"/>
    <property type="molecule type" value="Genomic_DNA"/>
</dbReference>
<feature type="region of interest" description="Disordered" evidence="1">
    <location>
        <begin position="64"/>
        <end position="83"/>
    </location>
</feature>
<evidence type="ECO:0000313" key="3">
    <source>
        <dbReference type="Proteomes" id="UP000824120"/>
    </source>
</evidence>
<organism evidence="2 3">
    <name type="scientific">Solanum commersonii</name>
    <name type="common">Commerson's wild potato</name>
    <name type="synonym">Commerson's nightshade</name>
    <dbReference type="NCBI Taxonomy" id="4109"/>
    <lineage>
        <taxon>Eukaryota</taxon>
        <taxon>Viridiplantae</taxon>
        <taxon>Streptophyta</taxon>
        <taxon>Embryophyta</taxon>
        <taxon>Tracheophyta</taxon>
        <taxon>Spermatophyta</taxon>
        <taxon>Magnoliopsida</taxon>
        <taxon>eudicotyledons</taxon>
        <taxon>Gunneridae</taxon>
        <taxon>Pentapetalae</taxon>
        <taxon>asterids</taxon>
        <taxon>lamiids</taxon>
        <taxon>Solanales</taxon>
        <taxon>Solanaceae</taxon>
        <taxon>Solanoideae</taxon>
        <taxon>Solaneae</taxon>
        <taxon>Solanum</taxon>
    </lineage>
</organism>
<name>A0A9J5YN77_SOLCO</name>